<proteinExistence type="predicted"/>
<keyword evidence="2" id="KW-1185">Reference proteome</keyword>
<comment type="caution">
    <text evidence="1">The sequence shown here is derived from an EMBL/GenBank/DDBJ whole genome shotgun (WGS) entry which is preliminary data.</text>
</comment>
<name>A0ABR7N288_9FIRM</name>
<evidence type="ECO:0000313" key="2">
    <source>
        <dbReference type="Proteomes" id="UP000606193"/>
    </source>
</evidence>
<organism evidence="1 2">
    <name type="scientific">Jutongia huaianensis</name>
    <dbReference type="NCBI Taxonomy" id="2763668"/>
    <lineage>
        <taxon>Bacteria</taxon>
        <taxon>Bacillati</taxon>
        <taxon>Bacillota</taxon>
        <taxon>Clostridia</taxon>
        <taxon>Lachnospirales</taxon>
        <taxon>Lachnospiraceae</taxon>
        <taxon>Jutongia</taxon>
    </lineage>
</organism>
<dbReference type="PANTHER" id="PTHR33361:SF2">
    <property type="entry name" value="DUF885 DOMAIN-CONTAINING PROTEIN"/>
    <property type="match status" value="1"/>
</dbReference>
<dbReference type="Proteomes" id="UP000606193">
    <property type="component" value="Unassembled WGS sequence"/>
</dbReference>
<accession>A0ABR7N288</accession>
<dbReference type="Pfam" id="PF05960">
    <property type="entry name" value="DUF885"/>
    <property type="match status" value="1"/>
</dbReference>
<evidence type="ECO:0000313" key="1">
    <source>
        <dbReference type="EMBL" id="MBC8562162.1"/>
    </source>
</evidence>
<dbReference type="InterPro" id="IPR010281">
    <property type="entry name" value="DUF885"/>
</dbReference>
<dbReference type="PANTHER" id="PTHR33361">
    <property type="entry name" value="GLR0591 PROTEIN"/>
    <property type="match status" value="1"/>
</dbReference>
<dbReference type="RefSeq" id="WP_249297671.1">
    <property type="nucleotide sequence ID" value="NZ_JACRSX010000005.1"/>
</dbReference>
<sequence>MNMTNNHKKIIPVAAVILLFLAAVFYIGLRENGDRSGGSILSHPAVKQEIDSKENGARFDDFMQQVFRLMVSEDTLTLNYTLKEPEKYGIKQEQPTLGTYSLSDFRDGIMTDENWLSSLEQFDYDALDQEQKLEYDILHTMLQTELKSSDVLEYQECLGPTTGIQAQLPLILAEYHFWDKDDVENYLALLRQLPDYFGQIIAFEQMKSEKHLFMDDTTCEAIIKQCKDFIAEPEENYLLSSFEKGIAAIEGLSASQRKKYQEQNKTCVKESVIPAYQSLIDALEQLKGTGNNEGGLCNLPRGKKYYEYLMESMTGSSRSIREIERLVDKGLKYSQKRMSQIITKSPDAYYDSEDFQYPCTNPAETVEYLKEQISTDFEPLPEDVKCQVKYVDESLEDSLSPALYLTSPIDDYKDNVVYLNQSEDYDLTECFSTIAHESYPGHLYQNAYFLSQEPSLFRRIVSVGGYAEGWGTYAEKYSYGISGMSRDTAELNAENLIATLCLYAKADINVNYHGWSRKKLAAYLKDFGFDGSQASIVFDSVVAEPVSYMQYTLGYLEINELLLEAKEALGEKFSLKEFHKFYLGMGPVPFIVLQDRLDDWIRTQKQG</sequence>
<reference evidence="1 2" key="1">
    <citation type="submission" date="2020-08" db="EMBL/GenBank/DDBJ databases">
        <title>Genome public.</title>
        <authorList>
            <person name="Liu C."/>
            <person name="Sun Q."/>
        </authorList>
    </citation>
    <scope>NUCLEOTIDE SEQUENCE [LARGE SCALE GENOMIC DNA]</scope>
    <source>
        <strain evidence="1 2">NSJ-37</strain>
    </source>
</reference>
<dbReference type="EMBL" id="JACRSX010000005">
    <property type="protein sequence ID" value="MBC8562162.1"/>
    <property type="molecule type" value="Genomic_DNA"/>
</dbReference>
<gene>
    <name evidence="1" type="ORF">H8704_05885</name>
</gene>
<protein>
    <submittedName>
        <fullName evidence="1">DUF885 domain-containing protein</fullName>
    </submittedName>
</protein>